<dbReference type="GO" id="GO:0005524">
    <property type="term" value="F:ATP binding"/>
    <property type="evidence" value="ECO:0007669"/>
    <property type="project" value="UniProtKB-UniRule"/>
</dbReference>
<evidence type="ECO:0000256" key="5">
    <source>
        <dbReference type="ARBA" id="ARBA00022741"/>
    </source>
</evidence>
<evidence type="ECO:0000256" key="4">
    <source>
        <dbReference type="ARBA" id="ARBA00022723"/>
    </source>
</evidence>
<sequence>MDIQTIRHSLAHILAYAIQEVYPMVKFGIGPAIDDGFYYDFDFSKVKVVKSPLSILPSDGHQRGGRVGEISASAKASEDKLAGKQNSKMDFKLALEDLSVIENKMRELIKQNLKFEKKEISKIEAKKIFKNQPYKLELIKEIKEKKVGIYKSGEFADLCKEPHIASTAEINLDSFKLTKIAGAYWKGNEKNQMLLRIYGLAFENKEKLGEYLKAQEEAERRDHRVIGKKLDLFIFSDLVGKGLPLYTEKGAAIKRELEKFVLEEEIKRGYKHISTPELARVELYKKSGHYPYYKNTMYPPMKIDKDELILRPMACPHHFQIYSSRPRSYKELPFRMAELVKLFRYEKSGELTGLMRLRSFCLADSHIICQKELAQNEINEVLNLIEYCCSVLGFEQGKDYRYRLSLGDRQAKKKYFKDDENWDFAENVLRQTLSQRKVEFFEAKNEAAFYGPKIDIQMKNFYGKEDTAFTVQYDFVMPKRFNLSYTDKDGLDKEPIVIHRSSIGAIERTMALLIEKYEGAFPLWLSPIQLWIIPISDRHQAYGKEIADQLIQDGFRCELKDENETISKKIREGEIQKIPYLLVVGDREIEEKAISVRQRGKGNTGMIKFKEFLKKIKSEREQRK</sequence>
<dbReference type="InterPro" id="IPR047246">
    <property type="entry name" value="ThrRS_anticodon"/>
</dbReference>
<dbReference type="EC" id="6.1.1.3" evidence="12"/>
<dbReference type="FunFam" id="3.40.50.800:FF:000001">
    <property type="entry name" value="Threonine--tRNA ligase"/>
    <property type="match status" value="1"/>
</dbReference>
<evidence type="ECO:0000256" key="6">
    <source>
        <dbReference type="ARBA" id="ARBA00022833"/>
    </source>
</evidence>
<dbReference type="Pfam" id="PF00587">
    <property type="entry name" value="tRNA-synt_2b"/>
    <property type="match status" value="1"/>
</dbReference>
<dbReference type="PROSITE" id="PS50862">
    <property type="entry name" value="AA_TRNA_LIGASE_II"/>
    <property type="match status" value="1"/>
</dbReference>
<keyword evidence="4 12" id="KW-0479">Metal-binding</keyword>
<evidence type="ECO:0000313" key="15">
    <source>
        <dbReference type="EMBL" id="OGZ24877.1"/>
    </source>
</evidence>
<evidence type="ECO:0000256" key="3">
    <source>
        <dbReference type="ARBA" id="ARBA00022598"/>
    </source>
</evidence>
<dbReference type="SUPFAM" id="SSF55186">
    <property type="entry name" value="ThrRS/AlaRS common domain"/>
    <property type="match status" value="2"/>
</dbReference>
<dbReference type="Gene3D" id="3.40.50.800">
    <property type="entry name" value="Anticodon-binding domain"/>
    <property type="match status" value="1"/>
</dbReference>
<evidence type="ECO:0000256" key="10">
    <source>
        <dbReference type="ARBA" id="ARBA00023146"/>
    </source>
</evidence>
<dbReference type="FunFam" id="3.30.930.10:FF:000002">
    <property type="entry name" value="Threonine--tRNA ligase"/>
    <property type="match status" value="1"/>
</dbReference>
<dbReference type="InterPro" id="IPR045864">
    <property type="entry name" value="aa-tRNA-synth_II/BPL/LPL"/>
</dbReference>
<dbReference type="Proteomes" id="UP000176216">
    <property type="component" value="Unassembled WGS sequence"/>
</dbReference>
<dbReference type="CDD" id="cd00860">
    <property type="entry name" value="ThrRS_anticodon"/>
    <property type="match status" value="1"/>
</dbReference>
<dbReference type="InterPro" id="IPR002314">
    <property type="entry name" value="aa-tRNA-synt_IIb"/>
</dbReference>
<dbReference type="GO" id="GO:0005737">
    <property type="term" value="C:cytoplasm"/>
    <property type="evidence" value="ECO:0007669"/>
    <property type="project" value="UniProtKB-SubCell"/>
</dbReference>
<dbReference type="PANTHER" id="PTHR11451:SF56">
    <property type="entry name" value="THREONINE--TRNA LIGASE 1"/>
    <property type="match status" value="1"/>
</dbReference>
<dbReference type="Pfam" id="PF03129">
    <property type="entry name" value="HGTP_anticodon"/>
    <property type="match status" value="1"/>
</dbReference>
<reference evidence="15 16" key="1">
    <citation type="journal article" date="2016" name="Nat. Commun.">
        <title>Thousands of microbial genomes shed light on interconnected biogeochemical processes in an aquifer system.</title>
        <authorList>
            <person name="Anantharaman K."/>
            <person name="Brown C.T."/>
            <person name="Hug L.A."/>
            <person name="Sharon I."/>
            <person name="Castelle C.J."/>
            <person name="Probst A.J."/>
            <person name="Thomas B.C."/>
            <person name="Singh A."/>
            <person name="Wilkins M.J."/>
            <person name="Karaoz U."/>
            <person name="Brodie E.L."/>
            <person name="Williams K.H."/>
            <person name="Hubbard S.S."/>
            <person name="Banfield J.F."/>
        </authorList>
    </citation>
    <scope>NUCLEOTIDE SEQUENCE [LARGE SCALE GENOMIC DNA]</scope>
</reference>
<dbReference type="SUPFAM" id="SSF55681">
    <property type="entry name" value="Class II aaRS and biotin synthetases"/>
    <property type="match status" value="1"/>
</dbReference>
<evidence type="ECO:0000259" key="14">
    <source>
        <dbReference type="PROSITE" id="PS50862"/>
    </source>
</evidence>
<dbReference type="Gene3D" id="3.30.980.10">
    <property type="entry name" value="Threonyl-trna Synthetase, Chain A, domain 2"/>
    <property type="match status" value="1"/>
</dbReference>
<keyword evidence="3 12" id="KW-0436">Ligase</keyword>
<keyword evidence="13" id="KW-0175">Coiled coil</keyword>
<evidence type="ECO:0000256" key="13">
    <source>
        <dbReference type="SAM" id="Coils"/>
    </source>
</evidence>
<evidence type="ECO:0000256" key="8">
    <source>
        <dbReference type="ARBA" id="ARBA00022884"/>
    </source>
</evidence>
<feature type="binding site" evidence="12">
    <location>
        <position position="315"/>
    </location>
    <ligand>
        <name>Zn(2+)</name>
        <dbReference type="ChEBI" id="CHEBI:29105"/>
        <note>catalytic</note>
    </ligand>
</feature>
<dbReference type="GO" id="GO:0006435">
    <property type="term" value="P:threonyl-tRNA aminoacylation"/>
    <property type="evidence" value="ECO:0007669"/>
    <property type="project" value="UniProtKB-UniRule"/>
</dbReference>
<dbReference type="PRINTS" id="PR01047">
    <property type="entry name" value="TRNASYNTHTHR"/>
</dbReference>
<evidence type="ECO:0000256" key="11">
    <source>
        <dbReference type="ARBA" id="ARBA00049515"/>
    </source>
</evidence>
<dbReference type="InterPro" id="IPR004154">
    <property type="entry name" value="Anticodon-bd"/>
</dbReference>
<dbReference type="NCBIfam" id="TIGR00418">
    <property type="entry name" value="thrS"/>
    <property type="match status" value="1"/>
</dbReference>
<comment type="caution">
    <text evidence="12">Lacks conserved residue(s) required for the propagation of feature annotation.</text>
</comment>
<dbReference type="GO" id="GO:0004829">
    <property type="term" value="F:threonine-tRNA ligase activity"/>
    <property type="evidence" value="ECO:0007669"/>
    <property type="project" value="UniProtKB-UniRule"/>
</dbReference>
<feature type="binding site" evidence="12">
    <location>
        <position position="366"/>
    </location>
    <ligand>
        <name>Zn(2+)</name>
        <dbReference type="ChEBI" id="CHEBI:29105"/>
        <note>catalytic</note>
    </ligand>
</feature>
<gene>
    <name evidence="12" type="primary">thrS</name>
    <name evidence="15" type="ORF">A2W71_03170</name>
</gene>
<keyword evidence="2 12" id="KW-0820">tRNA-binding</keyword>
<keyword evidence="6 12" id="KW-0862">Zinc</keyword>
<accession>A0A1G2EGI9</accession>
<dbReference type="InterPro" id="IPR036621">
    <property type="entry name" value="Anticodon-bd_dom_sf"/>
</dbReference>
<dbReference type="HAMAP" id="MF_00184">
    <property type="entry name" value="Thr_tRNA_synth"/>
    <property type="match status" value="1"/>
</dbReference>
<comment type="cofactor">
    <cofactor evidence="12">
        <name>Zn(2+)</name>
        <dbReference type="ChEBI" id="CHEBI:29105"/>
    </cofactor>
    <text evidence="12">Binds 1 zinc ion per subunit.</text>
</comment>
<dbReference type="InterPro" id="IPR002320">
    <property type="entry name" value="Thr-tRNA-ligase_IIa"/>
</dbReference>
<comment type="subcellular location">
    <subcellularLocation>
        <location evidence="12">Cytoplasm</location>
    </subcellularLocation>
</comment>
<dbReference type="EMBL" id="MHMJ01000040">
    <property type="protein sequence ID" value="OGZ24877.1"/>
    <property type="molecule type" value="Genomic_DNA"/>
</dbReference>
<protein>
    <recommendedName>
        <fullName evidence="12">Threonine--tRNA ligase</fullName>
        <ecNumber evidence="12">6.1.1.3</ecNumber>
    </recommendedName>
    <alternativeName>
        <fullName evidence="12">Threonyl-tRNA synthetase</fullName>
        <shortName evidence="12">ThrRS</shortName>
    </alternativeName>
</protein>
<comment type="subunit">
    <text evidence="12">Homodimer.</text>
</comment>
<dbReference type="GO" id="GO:0046872">
    <property type="term" value="F:metal ion binding"/>
    <property type="evidence" value="ECO:0007669"/>
    <property type="project" value="UniProtKB-KW"/>
</dbReference>
<comment type="similarity">
    <text evidence="1 12">Belongs to the class-II aminoacyl-tRNA synthetase family.</text>
</comment>
<evidence type="ECO:0000256" key="12">
    <source>
        <dbReference type="HAMAP-Rule" id="MF_00184"/>
    </source>
</evidence>
<evidence type="ECO:0000256" key="1">
    <source>
        <dbReference type="ARBA" id="ARBA00008226"/>
    </source>
</evidence>
<dbReference type="SUPFAM" id="SSF52954">
    <property type="entry name" value="Class II aaRS ABD-related"/>
    <property type="match status" value="1"/>
</dbReference>
<feature type="domain" description="Aminoacyl-transfer RNA synthetases class-II family profile" evidence="14">
    <location>
        <begin position="253"/>
        <end position="522"/>
    </location>
</feature>
<keyword evidence="7 12" id="KW-0067">ATP-binding</keyword>
<feature type="binding site" evidence="12">
    <location>
        <position position="499"/>
    </location>
    <ligand>
        <name>Zn(2+)</name>
        <dbReference type="ChEBI" id="CHEBI:29105"/>
        <note>catalytic</note>
    </ligand>
</feature>
<dbReference type="GO" id="GO:0000049">
    <property type="term" value="F:tRNA binding"/>
    <property type="evidence" value="ECO:0007669"/>
    <property type="project" value="UniProtKB-KW"/>
</dbReference>
<proteinExistence type="inferred from homology"/>
<comment type="caution">
    <text evidence="15">The sequence shown here is derived from an EMBL/GenBank/DDBJ whole genome shotgun (WGS) entry which is preliminary data.</text>
</comment>
<keyword evidence="5 12" id="KW-0547">Nucleotide-binding</keyword>
<dbReference type="Gene3D" id="3.30.930.10">
    <property type="entry name" value="Bira Bifunctional Protein, Domain 2"/>
    <property type="match status" value="1"/>
</dbReference>
<name>A0A1G2EGI9_9BACT</name>
<keyword evidence="10 12" id="KW-0030">Aminoacyl-tRNA synthetase</keyword>
<dbReference type="InterPro" id="IPR033728">
    <property type="entry name" value="ThrRS_core"/>
</dbReference>
<evidence type="ECO:0000256" key="2">
    <source>
        <dbReference type="ARBA" id="ARBA00022555"/>
    </source>
</evidence>
<evidence type="ECO:0000256" key="7">
    <source>
        <dbReference type="ARBA" id="ARBA00022840"/>
    </source>
</evidence>
<evidence type="ECO:0000313" key="16">
    <source>
        <dbReference type="Proteomes" id="UP000176216"/>
    </source>
</evidence>
<dbReference type="InterPro" id="IPR012947">
    <property type="entry name" value="tRNA_SAD"/>
</dbReference>
<dbReference type="InterPro" id="IPR006195">
    <property type="entry name" value="aa-tRNA-synth_II"/>
</dbReference>
<keyword evidence="12" id="KW-0963">Cytoplasm</keyword>
<comment type="catalytic activity">
    <reaction evidence="11 12">
        <text>tRNA(Thr) + L-threonine + ATP = L-threonyl-tRNA(Thr) + AMP + diphosphate + H(+)</text>
        <dbReference type="Rhea" id="RHEA:24624"/>
        <dbReference type="Rhea" id="RHEA-COMP:9670"/>
        <dbReference type="Rhea" id="RHEA-COMP:9704"/>
        <dbReference type="ChEBI" id="CHEBI:15378"/>
        <dbReference type="ChEBI" id="CHEBI:30616"/>
        <dbReference type="ChEBI" id="CHEBI:33019"/>
        <dbReference type="ChEBI" id="CHEBI:57926"/>
        <dbReference type="ChEBI" id="CHEBI:78442"/>
        <dbReference type="ChEBI" id="CHEBI:78534"/>
        <dbReference type="ChEBI" id="CHEBI:456215"/>
        <dbReference type="EC" id="6.1.1.3"/>
    </reaction>
</comment>
<dbReference type="PANTHER" id="PTHR11451">
    <property type="entry name" value="THREONINE-TRNA LIGASE"/>
    <property type="match status" value="1"/>
</dbReference>
<dbReference type="InterPro" id="IPR018163">
    <property type="entry name" value="Thr/Ala-tRNA-synth_IIc_edit"/>
</dbReference>
<dbReference type="CDD" id="cd00771">
    <property type="entry name" value="ThrRS_core"/>
    <property type="match status" value="1"/>
</dbReference>
<organism evidence="15 16">
    <name type="scientific">Candidatus Nealsonbacteria bacterium RIFCSPLOWO2_02_39_8</name>
    <dbReference type="NCBI Taxonomy" id="1801674"/>
    <lineage>
        <taxon>Bacteria</taxon>
        <taxon>Candidatus Nealsoniibacteriota</taxon>
    </lineage>
</organism>
<dbReference type="Pfam" id="PF07973">
    <property type="entry name" value="tRNA_SAD"/>
    <property type="match status" value="1"/>
</dbReference>
<dbReference type="SMART" id="SM00863">
    <property type="entry name" value="tRNA_SAD"/>
    <property type="match status" value="1"/>
</dbReference>
<dbReference type="AlphaFoldDB" id="A0A1G2EGI9"/>
<keyword evidence="9 12" id="KW-0648">Protein biosynthesis</keyword>
<feature type="coiled-coil region" evidence="13">
    <location>
        <begin position="98"/>
        <end position="126"/>
    </location>
</feature>
<evidence type="ECO:0000256" key="9">
    <source>
        <dbReference type="ARBA" id="ARBA00022917"/>
    </source>
</evidence>
<keyword evidence="8 12" id="KW-0694">RNA-binding</keyword>